<dbReference type="OrthoDB" id="2004319at2"/>
<proteinExistence type="predicted"/>
<evidence type="ECO:0000313" key="2">
    <source>
        <dbReference type="Proteomes" id="UP000054874"/>
    </source>
</evidence>
<protein>
    <recommendedName>
        <fullName evidence="3">Uracil-DNA glycosylase-like domain-containing protein</fullName>
    </recommendedName>
</protein>
<dbReference type="AlphaFoldDB" id="A0A0V8QIT5"/>
<dbReference type="Gene3D" id="3.40.470.10">
    <property type="entry name" value="Uracil-DNA glycosylase-like domain"/>
    <property type="match status" value="1"/>
</dbReference>
<dbReference type="Proteomes" id="UP000054874">
    <property type="component" value="Unassembled WGS sequence"/>
</dbReference>
<keyword evidence="2" id="KW-1185">Reference proteome</keyword>
<dbReference type="RefSeq" id="WP_058351225.1">
    <property type="nucleotide sequence ID" value="NZ_CABMMD010000002.1"/>
</dbReference>
<evidence type="ECO:0000313" key="1">
    <source>
        <dbReference type="EMBL" id="KSV60509.1"/>
    </source>
</evidence>
<accession>A0A0V8QIT5</accession>
<gene>
    <name evidence="1" type="ORF">ASU35_04865</name>
</gene>
<sequence>MDEYKSRKYAELVERVKQKYRNHPVCTDKLELGWCDLLPGEDLCQEINLWTYWQGWGYAKHTPHIKYMLIGQDFGPPEKEEAKGTIANVREMNKGNDVMFHKHVDLSAKDSQTDFNLIKYFSLIGKPDIHKNRYSGLFFCNCNLGYRKGNYSGNMTRRVLENDSQEMKELVDILQPENIICLGLDTSVVMIRTLMDAKFSCNNFSELIGDGSPYQYGDTYIYPVAHPGYWGTRNRGSSNVEKDWMRIRK</sequence>
<dbReference type="EMBL" id="LNAM01000002">
    <property type="protein sequence ID" value="KSV60509.1"/>
    <property type="molecule type" value="Genomic_DNA"/>
</dbReference>
<name>A0A0V8QIT5_9FIRM</name>
<evidence type="ECO:0008006" key="3">
    <source>
        <dbReference type="Google" id="ProtNLM"/>
    </source>
</evidence>
<reference evidence="1 2" key="1">
    <citation type="submission" date="2015-11" db="EMBL/GenBank/DDBJ databases">
        <title>Butyribacter intestini gen. nov., sp. nov., a butyric acid-producing bacterium of the family Lachnospiraceae isolated from the human faeces.</title>
        <authorList>
            <person name="Zou Y."/>
            <person name="Xue W."/>
            <person name="Luo G."/>
            <person name="Lv M."/>
        </authorList>
    </citation>
    <scope>NUCLEOTIDE SEQUENCE [LARGE SCALE GENOMIC DNA]</scope>
    <source>
        <strain evidence="1 2">ACET-33324</strain>
    </source>
</reference>
<organism evidence="1 2">
    <name type="scientific">Acetivibrio ethanolgignens</name>
    <dbReference type="NCBI Taxonomy" id="290052"/>
    <lineage>
        <taxon>Bacteria</taxon>
        <taxon>Bacillati</taxon>
        <taxon>Bacillota</taxon>
        <taxon>Clostridia</taxon>
        <taxon>Eubacteriales</taxon>
        <taxon>Oscillospiraceae</taxon>
        <taxon>Acetivibrio</taxon>
    </lineage>
</organism>
<dbReference type="InterPro" id="IPR036895">
    <property type="entry name" value="Uracil-DNA_glycosylase-like_sf"/>
</dbReference>
<dbReference type="STRING" id="290052.ASU35_04865"/>
<comment type="caution">
    <text evidence="1">The sequence shown here is derived from an EMBL/GenBank/DDBJ whole genome shotgun (WGS) entry which is preliminary data.</text>
</comment>